<dbReference type="PANTHER" id="PTHR46401:SF2">
    <property type="entry name" value="GLYCOSYLTRANSFERASE WBBK-RELATED"/>
    <property type="match status" value="1"/>
</dbReference>
<accession>A0A3R7YJE1</accession>
<name>A0A3R7YJE1_9EURY</name>
<dbReference type="CDD" id="cd03801">
    <property type="entry name" value="GT4_PimA-like"/>
    <property type="match status" value="1"/>
</dbReference>
<dbReference type="PANTHER" id="PTHR46401">
    <property type="entry name" value="GLYCOSYLTRANSFERASE WBBK-RELATED"/>
    <property type="match status" value="1"/>
</dbReference>
<dbReference type="Gene3D" id="3.40.50.2000">
    <property type="entry name" value="Glycogen Phosphorylase B"/>
    <property type="match status" value="1"/>
</dbReference>
<organism evidence="3 4">
    <name type="scientific">Methanosalsum natronophilum</name>
    <dbReference type="NCBI Taxonomy" id="768733"/>
    <lineage>
        <taxon>Archaea</taxon>
        <taxon>Methanobacteriati</taxon>
        <taxon>Methanobacteriota</taxon>
        <taxon>Stenosarchaea group</taxon>
        <taxon>Methanomicrobia</taxon>
        <taxon>Methanosarcinales</taxon>
        <taxon>Methanosarcinaceae</taxon>
        <taxon>Methanosalsum</taxon>
    </lineage>
</organism>
<gene>
    <name evidence="3" type="ORF">D5R95_01820</name>
</gene>
<protein>
    <submittedName>
        <fullName evidence="3">Glycosyltransferase</fullName>
    </submittedName>
</protein>
<reference evidence="3 4" key="1">
    <citation type="submission" date="2018-08" db="EMBL/GenBank/DDBJ databases">
        <title>The metabolism and importance of syntrophic acetate oxidation coupled to methane or sulfide production in haloalkaline environments.</title>
        <authorList>
            <person name="Timmers P.H.A."/>
            <person name="Vavourakis C.D."/>
            <person name="Sorokin D.Y."/>
            <person name="Sinninghe Damste J.S."/>
            <person name="Muyzer G."/>
            <person name="Stams A.J.M."/>
            <person name="Plugge C.M."/>
        </authorList>
    </citation>
    <scope>NUCLEOTIDE SEQUENCE [LARGE SCALE GENOMIC DNA]</scope>
    <source>
        <strain evidence="3">MSAO_Arc3</strain>
    </source>
</reference>
<feature type="domain" description="Glycosyl transferase family 1" evidence="2">
    <location>
        <begin position="174"/>
        <end position="327"/>
    </location>
</feature>
<dbReference type="GO" id="GO:0016757">
    <property type="term" value="F:glycosyltransferase activity"/>
    <property type="evidence" value="ECO:0007669"/>
    <property type="project" value="InterPro"/>
</dbReference>
<dbReference type="Proteomes" id="UP000284763">
    <property type="component" value="Unassembled WGS sequence"/>
</dbReference>
<dbReference type="InterPro" id="IPR001296">
    <property type="entry name" value="Glyco_trans_1"/>
</dbReference>
<evidence type="ECO:0000313" key="4">
    <source>
        <dbReference type="Proteomes" id="UP000284763"/>
    </source>
</evidence>
<dbReference type="AlphaFoldDB" id="A0A3R7YJE1"/>
<sequence>MKIHQILPSITPGDAIGNEVLLMRDLLRSWGYESDIFAQHIHPDVRARQYKEYKLESSSQNLLIYHFSIGSEISNFITGLPDRKIMIYHNITPPHFFCGINDTLMHLLDQGRKELESLSLEFDLALAVSEYNRIELERAGYRDTAELPLLIDFSKYQSYNSDILKNFSDEWVNILFVGRISPNKKQEDIIKTFYYYKCINPKARLLLPGGYNGCELYFQSLLDLVEKLGLSDVHFLGMVPFKDLVSYYMVSNIFLCMSEHEGFNVPLVESMYFGVPIIAYNACAIPHTLGDAGILVKSKSYIEIAELIHLVVEDQAIRERLISRQRERLKAFEYSKIAAEFYAIIKRFELE</sequence>
<evidence type="ECO:0000259" key="2">
    <source>
        <dbReference type="Pfam" id="PF00534"/>
    </source>
</evidence>
<dbReference type="EMBL" id="QZAB01000123">
    <property type="protein sequence ID" value="RQD90331.1"/>
    <property type="molecule type" value="Genomic_DNA"/>
</dbReference>
<comment type="caution">
    <text evidence="3">The sequence shown here is derived from an EMBL/GenBank/DDBJ whole genome shotgun (WGS) entry which is preliminary data.</text>
</comment>
<proteinExistence type="predicted"/>
<dbReference type="Pfam" id="PF00534">
    <property type="entry name" value="Glycos_transf_1"/>
    <property type="match status" value="1"/>
</dbReference>
<evidence type="ECO:0000313" key="3">
    <source>
        <dbReference type="EMBL" id="RQD90331.1"/>
    </source>
</evidence>
<evidence type="ECO:0000256" key="1">
    <source>
        <dbReference type="ARBA" id="ARBA00022679"/>
    </source>
</evidence>
<keyword evidence="1 3" id="KW-0808">Transferase</keyword>
<dbReference type="SUPFAM" id="SSF53756">
    <property type="entry name" value="UDP-Glycosyltransferase/glycogen phosphorylase"/>
    <property type="match status" value="1"/>
</dbReference>